<dbReference type="AlphaFoldDB" id="A0A6G1ERQ1"/>
<accession>A0A6G1ERQ1</accession>
<protein>
    <submittedName>
        <fullName evidence="2">Uncharacterized protein</fullName>
    </submittedName>
</protein>
<dbReference type="Proteomes" id="UP000479710">
    <property type="component" value="Unassembled WGS sequence"/>
</dbReference>
<dbReference type="EMBL" id="SPHZ02000003">
    <property type="protein sequence ID" value="KAF0927333.1"/>
    <property type="molecule type" value="Genomic_DNA"/>
</dbReference>
<keyword evidence="3" id="KW-1185">Reference proteome</keyword>
<evidence type="ECO:0000256" key="1">
    <source>
        <dbReference type="SAM" id="SignalP"/>
    </source>
</evidence>
<comment type="caution">
    <text evidence="2">The sequence shown here is derived from an EMBL/GenBank/DDBJ whole genome shotgun (WGS) entry which is preliminary data.</text>
</comment>
<organism evidence="2 3">
    <name type="scientific">Oryza meyeriana var. granulata</name>
    <dbReference type="NCBI Taxonomy" id="110450"/>
    <lineage>
        <taxon>Eukaryota</taxon>
        <taxon>Viridiplantae</taxon>
        <taxon>Streptophyta</taxon>
        <taxon>Embryophyta</taxon>
        <taxon>Tracheophyta</taxon>
        <taxon>Spermatophyta</taxon>
        <taxon>Magnoliopsida</taxon>
        <taxon>Liliopsida</taxon>
        <taxon>Poales</taxon>
        <taxon>Poaceae</taxon>
        <taxon>BOP clade</taxon>
        <taxon>Oryzoideae</taxon>
        <taxon>Oryzeae</taxon>
        <taxon>Oryzinae</taxon>
        <taxon>Oryza</taxon>
        <taxon>Oryza meyeriana</taxon>
    </lineage>
</organism>
<evidence type="ECO:0000313" key="2">
    <source>
        <dbReference type="EMBL" id="KAF0927333.1"/>
    </source>
</evidence>
<name>A0A6G1ERQ1_9ORYZ</name>
<evidence type="ECO:0000313" key="3">
    <source>
        <dbReference type="Proteomes" id="UP000479710"/>
    </source>
</evidence>
<keyword evidence="1" id="KW-0732">Signal</keyword>
<feature type="signal peptide" evidence="1">
    <location>
        <begin position="1"/>
        <end position="26"/>
    </location>
</feature>
<gene>
    <name evidence="2" type="ORF">E2562_031946</name>
</gene>
<sequence length="66" mass="7450">MCRAGRANLWHTWWTLLLKHSGLRRSQNVTKALKGWFDDDDAKAWSCTTFISAAKSRSHSAIGESS</sequence>
<proteinExistence type="predicted"/>
<feature type="chain" id="PRO_5026075210" evidence="1">
    <location>
        <begin position="27"/>
        <end position="66"/>
    </location>
</feature>
<reference evidence="2 3" key="1">
    <citation type="submission" date="2019-11" db="EMBL/GenBank/DDBJ databases">
        <title>Whole genome sequence of Oryza granulata.</title>
        <authorList>
            <person name="Li W."/>
        </authorList>
    </citation>
    <scope>NUCLEOTIDE SEQUENCE [LARGE SCALE GENOMIC DNA]</scope>
    <source>
        <strain evidence="3">cv. Menghai</strain>
        <tissue evidence="2">Leaf</tissue>
    </source>
</reference>